<comment type="caution">
    <text evidence="1">The sequence shown here is derived from an EMBL/GenBank/DDBJ whole genome shotgun (WGS) entry which is preliminary data.</text>
</comment>
<name>A0AAN8SH82_POLSC</name>
<sequence length="259" mass="29582">MIFATTTKQPSADDSSISLAVLGKKNATKKSRHQQRELCPNDVILSGNRSAIVLDDLFNVTRVFEKTNVDLTIVRKRKNCVCHLPVCKCSGEGDPENWYVKTFLKKEDRMIPSGYYISSQRNSTDHFRVKCPEVGPSLDGRKLHSPKILGPLKPKHGIMASEKESTTMENQENKSRRCFQCSPASVNKIRRDLPTNVKTNFCCECLECKFQSHKDIILLKCSQCGPFYRNKPNVPINYSKLLPRRKNRLKMKVKYLQVS</sequence>
<proteinExistence type="predicted"/>
<dbReference type="EMBL" id="JAWJWE010000001">
    <property type="protein sequence ID" value="KAK6644255.1"/>
    <property type="molecule type" value="Genomic_DNA"/>
</dbReference>
<protein>
    <submittedName>
        <fullName evidence="1">Uncharacterized protein</fullName>
    </submittedName>
</protein>
<organism evidence="1 2">
    <name type="scientific">Polyplax serrata</name>
    <name type="common">Common mouse louse</name>
    <dbReference type="NCBI Taxonomy" id="468196"/>
    <lineage>
        <taxon>Eukaryota</taxon>
        <taxon>Metazoa</taxon>
        <taxon>Ecdysozoa</taxon>
        <taxon>Arthropoda</taxon>
        <taxon>Hexapoda</taxon>
        <taxon>Insecta</taxon>
        <taxon>Pterygota</taxon>
        <taxon>Neoptera</taxon>
        <taxon>Paraneoptera</taxon>
        <taxon>Psocodea</taxon>
        <taxon>Troctomorpha</taxon>
        <taxon>Phthiraptera</taxon>
        <taxon>Anoplura</taxon>
        <taxon>Polyplacidae</taxon>
        <taxon>Polyplax</taxon>
    </lineage>
</organism>
<reference evidence="1 2" key="1">
    <citation type="submission" date="2023-10" db="EMBL/GenBank/DDBJ databases">
        <title>Genomes of two closely related lineages of the louse Polyplax serrata with different host specificities.</title>
        <authorList>
            <person name="Martinu J."/>
            <person name="Tarabai H."/>
            <person name="Stefka J."/>
            <person name="Hypsa V."/>
        </authorList>
    </citation>
    <scope>NUCLEOTIDE SEQUENCE [LARGE SCALE GENOMIC DNA]</scope>
    <source>
        <strain evidence="1">HR10_N</strain>
    </source>
</reference>
<evidence type="ECO:0000313" key="1">
    <source>
        <dbReference type="EMBL" id="KAK6644255.1"/>
    </source>
</evidence>
<evidence type="ECO:0000313" key="2">
    <source>
        <dbReference type="Proteomes" id="UP001372834"/>
    </source>
</evidence>
<dbReference type="AlphaFoldDB" id="A0AAN8SH82"/>
<dbReference type="Proteomes" id="UP001372834">
    <property type="component" value="Unassembled WGS sequence"/>
</dbReference>
<accession>A0AAN8SH82</accession>
<gene>
    <name evidence="1" type="ORF">RUM43_000522</name>
</gene>